<evidence type="ECO:0000313" key="2">
    <source>
        <dbReference type="EMBL" id="KAL1586757.1"/>
    </source>
</evidence>
<dbReference type="Gene3D" id="3.60.60.10">
    <property type="entry name" value="Penicillin V Acylase, Chain A"/>
    <property type="match status" value="1"/>
</dbReference>
<dbReference type="EMBL" id="JAAQHG020000013">
    <property type="protein sequence ID" value="KAL1586757.1"/>
    <property type="molecule type" value="Genomic_DNA"/>
</dbReference>
<feature type="domain" description="Peptidase C45 hydrolase" evidence="1">
    <location>
        <begin position="119"/>
        <end position="344"/>
    </location>
</feature>
<dbReference type="InterPro" id="IPR047794">
    <property type="entry name" value="C45_proenzyme-like"/>
</dbReference>
<evidence type="ECO:0000259" key="1">
    <source>
        <dbReference type="Pfam" id="PF03417"/>
    </source>
</evidence>
<dbReference type="RefSeq" id="XP_069229862.1">
    <property type="nucleotide sequence ID" value="XM_069373295.1"/>
</dbReference>
<dbReference type="PANTHER" id="PTHR34180:SF1">
    <property type="entry name" value="BETA-ALANYL-DOPAMINE_CARCININE HYDROLASE"/>
    <property type="match status" value="1"/>
</dbReference>
<sequence length="355" mass="39472">MRVFEYHGQPTSGMLRMKCSGTPHEIGLRHGSEAKLQIARCINFYARLFKESAKKEWSEVRELAMAFEPSISKNWPAYLEEMRGIAEGAQVRLPDIIAINVRTEITFGLFSDGCTALSWRTDEASFLAQNWDWMEAQKENLVALTIAQPAKPTIKMITEAGLIGKIGLNSAGVGVCLNAIKAKGMDPSRIPCHLGLRMVLESSSREDAVRKLESYGVASSCHMLVADAQGGTGLEWSSRDLRKVEMNPSKQVFHTNHYLAEHQKGVIDTVWLKDSLVRIVRIEELCKKVGVSPTMEELAEMFKDEKGFPTSICRNEKGGSATGTLFNIVMDLKAKKAAVTLGRPVEPEQYFELGF</sequence>
<proteinExistence type="predicted"/>
<gene>
    <name evidence="2" type="ORF">WHR41_04689</name>
</gene>
<reference evidence="2 3" key="1">
    <citation type="journal article" date="2020" name="Microbiol. Resour. Announc.">
        <title>Draft Genome Sequence of a Cladosporium Species Isolated from the Mesophotic Ascidian Didemnum maculosum.</title>
        <authorList>
            <person name="Gioti A."/>
            <person name="Siaperas R."/>
            <person name="Nikolaivits E."/>
            <person name="Le Goff G."/>
            <person name="Ouazzani J."/>
            <person name="Kotoulas G."/>
            <person name="Topakas E."/>
        </authorList>
    </citation>
    <scope>NUCLEOTIDE SEQUENCE [LARGE SCALE GENOMIC DNA]</scope>
    <source>
        <strain evidence="2 3">TM138-S3</strain>
    </source>
</reference>
<organism evidence="2 3">
    <name type="scientific">Cladosporium halotolerans</name>
    <dbReference type="NCBI Taxonomy" id="1052096"/>
    <lineage>
        <taxon>Eukaryota</taxon>
        <taxon>Fungi</taxon>
        <taxon>Dikarya</taxon>
        <taxon>Ascomycota</taxon>
        <taxon>Pezizomycotina</taxon>
        <taxon>Dothideomycetes</taxon>
        <taxon>Dothideomycetidae</taxon>
        <taxon>Cladosporiales</taxon>
        <taxon>Cladosporiaceae</taxon>
        <taxon>Cladosporium</taxon>
    </lineage>
</organism>
<dbReference type="PANTHER" id="PTHR34180">
    <property type="entry name" value="PEPTIDASE C45"/>
    <property type="match status" value="1"/>
</dbReference>
<name>A0AB34KRH7_9PEZI</name>
<accession>A0AB34KRH7</accession>
<dbReference type="AlphaFoldDB" id="A0AB34KRH7"/>
<dbReference type="Gene3D" id="1.10.10.2120">
    <property type="match status" value="1"/>
</dbReference>
<comment type="caution">
    <text evidence="2">The sequence shown here is derived from an EMBL/GenBank/DDBJ whole genome shotgun (WGS) entry which is preliminary data.</text>
</comment>
<dbReference type="GeneID" id="96006133"/>
<keyword evidence="3" id="KW-1185">Reference proteome</keyword>
<dbReference type="InterPro" id="IPR047801">
    <property type="entry name" value="Peptidase_C45"/>
</dbReference>
<dbReference type="NCBIfam" id="NF040521">
    <property type="entry name" value="C45_proenzyme"/>
    <property type="match status" value="1"/>
</dbReference>
<evidence type="ECO:0000313" key="3">
    <source>
        <dbReference type="Proteomes" id="UP000803884"/>
    </source>
</evidence>
<dbReference type="InterPro" id="IPR005079">
    <property type="entry name" value="Peptidase_C45_hydrolase"/>
</dbReference>
<dbReference type="Pfam" id="PF03417">
    <property type="entry name" value="AAT"/>
    <property type="match status" value="1"/>
</dbReference>
<protein>
    <recommendedName>
        <fullName evidence="1">Peptidase C45 hydrolase domain-containing protein</fullName>
    </recommendedName>
</protein>
<dbReference type="Proteomes" id="UP000803884">
    <property type="component" value="Unassembled WGS sequence"/>
</dbReference>